<accession>A0ABM9PE94</accession>
<dbReference type="Proteomes" id="UP001497527">
    <property type="component" value="Unassembled WGS sequence"/>
</dbReference>
<reference evidence="2 3" key="1">
    <citation type="submission" date="2024-05" db="EMBL/GenBank/DDBJ databases">
        <authorList>
            <person name="Duchaud E."/>
        </authorList>
    </citation>
    <scope>NUCLEOTIDE SEQUENCE [LARGE SCALE GENOMIC DNA]</scope>
    <source>
        <strain evidence="2">Ena-SAMPLE-TAB-13-05-2024-13:56:06:370-140308</strain>
    </source>
</reference>
<organism evidence="2 3">
    <name type="scientific">Tenacibaculum polynesiense</name>
    <dbReference type="NCBI Taxonomy" id="3137857"/>
    <lineage>
        <taxon>Bacteria</taxon>
        <taxon>Pseudomonadati</taxon>
        <taxon>Bacteroidota</taxon>
        <taxon>Flavobacteriia</taxon>
        <taxon>Flavobacteriales</taxon>
        <taxon>Flavobacteriaceae</taxon>
        <taxon>Tenacibaculum</taxon>
    </lineage>
</organism>
<sequence length="185" mass="21220">MKNKLLLLVVAVFLSSNIIRAQEKKERLVERSIYGVQAGLFGAWAYNETAIGNEFTLKTEIGLNMGVFGGSYYPKTGYVMFPTLSLEPRYYYNLKRREKLGKNISNNTGNYFSIKTSFNPDLFVISNYNLSINNHLTVVPKWGLRRSFAKNFEYEFSAGIGYVYDVDVHINDAILDIGFRIGYRF</sequence>
<feature type="signal peptide" evidence="1">
    <location>
        <begin position="1"/>
        <end position="21"/>
    </location>
</feature>
<proteinExistence type="predicted"/>
<dbReference type="RefSeq" id="WP_348718157.1">
    <property type="nucleotide sequence ID" value="NZ_CAXJIO010000014.1"/>
</dbReference>
<keyword evidence="1" id="KW-0732">Signal</keyword>
<comment type="caution">
    <text evidence="2">The sequence shown here is derived from an EMBL/GenBank/DDBJ whole genome shotgun (WGS) entry which is preliminary data.</text>
</comment>
<dbReference type="EMBL" id="CAXJIO010000014">
    <property type="protein sequence ID" value="CAL2103891.1"/>
    <property type="molecule type" value="Genomic_DNA"/>
</dbReference>
<gene>
    <name evidence="2" type="ORF">T190423A01A_50139</name>
</gene>
<keyword evidence="3" id="KW-1185">Reference proteome</keyword>
<evidence type="ECO:0000313" key="3">
    <source>
        <dbReference type="Proteomes" id="UP001497527"/>
    </source>
</evidence>
<evidence type="ECO:0000313" key="2">
    <source>
        <dbReference type="EMBL" id="CAL2103891.1"/>
    </source>
</evidence>
<feature type="chain" id="PRO_5045080761" description="Outer membrane protein beta-barrel domain-containing protein" evidence="1">
    <location>
        <begin position="22"/>
        <end position="185"/>
    </location>
</feature>
<name>A0ABM9PE94_9FLAO</name>
<evidence type="ECO:0000256" key="1">
    <source>
        <dbReference type="SAM" id="SignalP"/>
    </source>
</evidence>
<protein>
    <recommendedName>
        <fullName evidence="4">Outer membrane protein beta-barrel domain-containing protein</fullName>
    </recommendedName>
</protein>
<evidence type="ECO:0008006" key="4">
    <source>
        <dbReference type="Google" id="ProtNLM"/>
    </source>
</evidence>